<evidence type="ECO:0000256" key="1">
    <source>
        <dbReference type="ARBA" id="ARBA00023239"/>
    </source>
</evidence>
<sequence>MAKTLTIKGRKVVGGQAEGEALIADERVSFWGGTDPTRGVVHEVGSKFEGKSFAGKVFIFRFTKGSSGTSAYINIAARLGVAPAAIINTELDSLCVLGCAIADIPMMTDLDKDPFKVIKNGDWIKLDADAGTIEVTKK</sequence>
<dbReference type="AlphaFoldDB" id="A0A3A4NY37"/>
<dbReference type="PIRSF" id="PIRSF004966">
    <property type="entry name" value="UCP004966"/>
    <property type="match status" value="1"/>
</dbReference>
<dbReference type="InterPro" id="IPR012016">
    <property type="entry name" value="PMDh-S-like"/>
</dbReference>
<organism evidence="3 4">
    <name type="scientific">Abyssobacteria bacterium (strain SURF_5)</name>
    <dbReference type="NCBI Taxonomy" id="2093360"/>
    <lineage>
        <taxon>Bacteria</taxon>
        <taxon>Pseudomonadati</taxon>
        <taxon>Candidatus Hydrogenedentota</taxon>
        <taxon>Candidatus Abyssobacteria</taxon>
    </lineage>
</organism>
<proteinExistence type="predicted"/>
<dbReference type="CDD" id="cd01356">
    <property type="entry name" value="AcnX_swivel"/>
    <property type="match status" value="1"/>
</dbReference>
<accession>A0A3A4NY37</accession>
<gene>
    <name evidence="3" type="ORF">C4520_05425</name>
</gene>
<dbReference type="Pfam" id="PF01989">
    <property type="entry name" value="AcnX_swivel_put"/>
    <property type="match status" value="1"/>
</dbReference>
<dbReference type="InterPro" id="IPR002840">
    <property type="entry name" value="PMDh-S-like_dom"/>
</dbReference>
<dbReference type="Gene3D" id="3.50.30.10">
    <property type="entry name" value="Phosphohistidine domain"/>
    <property type="match status" value="1"/>
</dbReference>
<keyword evidence="1" id="KW-0456">Lyase</keyword>
<feature type="domain" description="Phosphomevalonate dehydratase small subunit-like" evidence="2">
    <location>
        <begin position="28"/>
        <end position="107"/>
    </location>
</feature>
<reference evidence="3 4" key="1">
    <citation type="journal article" date="2017" name="ISME J.">
        <title>Energy and carbon metabolisms in a deep terrestrial subsurface fluid microbial community.</title>
        <authorList>
            <person name="Momper L."/>
            <person name="Jungbluth S.P."/>
            <person name="Lee M.D."/>
            <person name="Amend J.P."/>
        </authorList>
    </citation>
    <scope>NUCLEOTIDE SEQUENCE [LARGE SCALE GENOMIC DNA]</scope>
    <source>
        <strain evidence="3">SURF_5</strain>
    </source>
</reference>
<dbReference type="Proteomes" id="UP000265882">
    <property type="component" value="Unassembled WGS sequence"/>
</dbReference>
<evidence type="ECO:0000259" key="2">
    <source>
        <dbReference type="Pfam" id="PF01989"/>
    </source>
</evidence>
<evidence type="ECO:0000313" key="3">
    <source>
        <dbReference type="EMBL" id="RJP23882.1"/>
    </source>
</evidence>
<evidence type="ECO:0000313" key="4">
    <source>
        <dbReference type="Proteomes" id="UP000265882"/>
    </source>
</evidence>
<name>A0A3A4NY37_ABYX5</name>
<dbReference type="GO" id="GO:0016829">
    <property type="term" value="F:lyase activity"/>
    <property type="evidence" value="ECO:0007669"/>
    <property type="project" value="UniProtKB-KW"/>
</dbReference>
<dbReference type="SUPFAM" id="SSF52016">
    <property type="entry name" value="LeuD/IlvD-like"/>
    <property type="match status" value="1"/>
</dbReference>
<dbReference type="EMBL" id="QZKU01000042">
    <property type="protein sequence ID" value="RJP23882.1"/>
    <property type="molecule type" value="Genomic_DNA"/>
</dbReference>
<protein>
    <submittedName>
        <fullName evidence="3">DUF126 domain-containing protein</fullName>
    </submittedName>
</protein>
<comment type="caution">
    <text evidence="3">The sequence shown here is derived from an EMBL/GenBank/DDBJ whole genome shotgun (WGS) entry which is preliminary data.</text>
</comment>